<feature type="compositionally biased region" description="Acidic residues" evidence="1">
    <location>
        <begin position="647"/>
        <end position="660"/>
    </location>
</feature>
<name>A0A6A6CPV3_ZASCE</name>
<evidence type="ECO:0000256" key="1">
    <source>
        <dbReference type="SAM" id="MobiDB-lite"/>
    </source>
</evidence>
<evidence type="ECO:0000313" key="3">
    <source>
        <dbReference type="EMBL" id="KAF2169317.1"/>
    </source>
</evidence>
<reference evidence="3" key="1">
    <citation type="journal article" date="2020" name="Stud. Mycol.">
        <title>101 Dothideomycetes genomes: a test case for predicting lifestyles and emergence of pathogens.</title>
        <authorList>
            <person name="Haridas S."/>
            <person name="Albert R."/>
            <person name="Binder M."/>
            <person name="Bloem J."/>
            <person name="Labutti K."/>
            <person name="Salamov A."/>
            <person name="Andreopoulos B."/>
            <person name="Baker S."/>
            <person name="Barry K."/>
            <person name="Bills G."/>
            <person name="Bluhm B."/>
            <person name="Cannon C."/>
            <person name="Castanera R."/>
            <person name="Culley D."/>
            <person name="Daum C."/>
            <person name="Ezra D."/>
            <person name="Gonzalez J."/>
            <person name="Henrissat B."/>
            <person name="Kuo A."/>
            <person name="Liang C."/>
            <person name="Lipzen A."/>
            <person name="Lutzoni F."/>
            <person name="Magnuson J."/>
            <person name="Mondo S."/>
            <person name="Nolan M."/>
            <person name="Ohm R."/>
            <person name="Pangilinan J."/>
            <person name="Park H.-J."/>
            <person name="Ramirez L."/>
            <person name="Alfaro M."/>
            <person name="Sun H."/>
            <person name="Tritt A."/>
            <person name="Yoshinaga Y."/>
            <person name="Zwiers L.-H."/>
            <person name="Turgeon B."/>
            <person name="Goodwin S."/>
            <person name="Spatafora J."/>
            <person name="Crous P."/>
            <person name="Grigoriev I."/>
        </authorList>
    </citation>
    <scope>NUCLEOTIDE SEQUENCE</scope>
    <source>
        <strain evidence="3">ATCC 36951</strain>
    </source>
</reference>
<dbReference type="EMBL" id="ML993588">
    <property type="protein sequence ID" value="KAF2169317.1"/>
    <property type="molecule type" value="Genomic_DNA"/>
</dbReference>
<feature type="region of interest" description="Disordered" evidence="1">
    <location>
        <begin position="119"/>
        <end position="383"/>
    </location>
</feature>
<dbReference type="OrthoDB" id="5368821at2759"/>
<dbReference type="AlphaFoldDB" id="A0A6A6CPV3"/>
<dbReference type="RefSeq" id="XP_033670206.1">
    <property type="nucleotide sequence ID" value="XM_033816337.1"/>
</dbReference>
<evidence type="ECO:0000259" key="2">
    <source>
        <dbReference type="Pfam" id="PF24054"/>
    </source>
</evidence>
<protein>
    <recommendedName>
        <fullName evidence="2">DUF7357 domain-containing protein</fullName>
    </recommendedName>
</protein>
<feature type="compositionally biased region" description="Polar residues" evidence="1">
    <location>
        <begin position="289"/>
        <end position="304"/>
    </location>
</feature>
<feature type="region of interest" description="Disordered" evidence="1">
    <location>
        <begin position="580"/>
        <end position="660"/>
    </location>
</feature>
<feature type="compositionally biased region" description="Basic residues" evidence="1">
    <location>
        <begin position="605"/>
        <end position="621"/>
    </location>
</feature>
<feature type="region of interest" description="Disordered" evidence="1">
    <location>
        <begin position="397"/>
        <end position="433"/>
    </location>
</feature>
<feature type="compositionally biased region" description="Polar residues" evidence="1">
    <location>
        <begin position="424"/>
        <end position="433"/>
    </location>
</feature>
<feature type="compositionally biased region" description="Acidic residues" evidence="1">
    <location>
        <begin position="138"/>
        <end position="150"/>
    </location>
</feature>
<organism evidence="3 4">
    <name type="scientific">Zasmidium cellare ATCC 36951</name>
    <dbReference type="NCBI Taxonomy" id="1080233"/>
    <lineage>
        <taxon>Eukaryota</taxon>
        <taxon>Fungi</taxon>
        <taxon>Dikarya</taxon>
        <taxon>Ascomycota</taxon>
        <taxon>Pezizomycotina</taxon>
        <taxon>Dothideomycetes</taxon>
        <taxon>Dothideomycetidae</taxon>
        <taxon>Mycosphaerellales</taxon>
        <taxon>Mycosphaerellaceae</taxon>
        <taxon>Zasmidium</taxon>
    </lineage>
</organism>
<dbReference type="Proteomes" id="UP000799537">
    <property type="component" value="Unassembled WGS sequence"/>
</dbReference>
<dbReference type="InterPro" id="IPR055781">
    <property type="entry name" value="DUF7357"/>
</dbReference>
<keyword evidence="4" id="KW-1185">Reference proteome</keyword>
<feature type="region of interest" description="Disordered" evidence="1">
    <location>
        <begin position="447"/>
        <end position="568"/>
    </location>
</feature>
<accession>A0A6A6CPV3</accession>
<gene>
    <name evidence="3" type="ORF">M409DRAFT_65021</name>
</gene>
<dbReference type="GeneID" id="54569609"/>
<proteinExistence type="predicted"/>
<feature type="compositionally biased region" description="Polar residues" evidence="1">
    <location>
        <begin position="266"/>
        <end position="275"/>
    </location>
</feature>
<feature type="compositionally biased region" description="Basic and acidic residues" evidence="1">
    <location>
        <begin position="370"/>
        <end position="383"/>
    </location>
</feature>
<feature type="compositionally biased region" description="Acidic residues" evidence="1">
    <location>
        <begin position="466"/>
        <end position="477"/>
    </location>
</feature>
<sequence>MRLRLRIERNELPAVNVLWTVDPTALKQTISQFLQRVDERVPLEGESWGLEDYAVAVGGYEAFHYSEVGQVFQNEDEVVIKPLQCVDVRARSMTGRDQISSNGMHLLDGVAFGKPLLKRPRRPDVRIPPRKRARLEIEDGDGEDEGEDEQALAIMMTGQGAEEDDEEEDEEDDEDFDMGEDENEDEQEIEEDEEDSDEDRSPVRPRRSRRRQLVDDEAEEVDEDDTDESDDNSSEEESDTSEDTDVSESTDTSSSDSDDASSETSWNGIESSPTKPKTAPIVNGHDGSLPTTTTKLISSDTISFTPPFEGAEHTRMRNARRREQRRMKHLKETGALAPNATMDDMRLWIQQHGASDGNDLKKTSRINKTKAKDPNEQQKMEKARQRLVESIAAGGVDVQENVQLQNGPAPDIDSGHAASGPETLITSNGQATSAAEVAHNDEAIVAAKSALTNSDQRRQDASPGEEVSDEDEAPEEESSVRPTFAFTDMEEKNGEIDSEDASTARRAHVNLTSANRLVFGSLGVRTPRTQADKDALQKKLSARASRNVPSKEVEPANPEAEEDEDPEAWRAKIELSAVECSDDGVELSAPPFPFKQRWDPQYQYGKKRKKSANSRATKSRKLVNGSGAGYVESYDKYNTNGEGDALNYDDPEDDEEDDSYWEEGALLDDEENEMDQPVDDGFPALPADLAGLPDVLETDAREGDFITYKQLVCSAATNWMPTTVNRTARLQNKSDDGAWNVTFSIRDKRPKEYDGEGNRIYSKFEMEGLSDDEDEELEDVLVWTSMQEPKLLKRAASE</sequence>
<dbReference type="Pfam" id="PF24054">
    <property type="entry name" value="DUF7357"/>
    <property type="match status" value="1"/>
</dbReference>
<feature type="compositionally biased region" description="Acidic residues" evidence="1">
    <location>
        <begin position="161"/>
        <end position="198"/>
    </location>
</feature>
<feature type="domain" description="DUF7357" evidence="2">
    <location>
        <begin position="1"/>
        <end position="130"/>
    </location>
</feature>
<feature type="compositionally biased region" description="Acidic residues" evidence="1">
    <location>
        <begin position="215"/>
        <end position="248"/>
    </location>
</feature>
<feature type="compositionally biased region" description="Basic residues" evidence="1">
    <location>
        <begin position="316"/>
        <end position="329"/>
    </location>
</feature>
<evidence type="ECO:0000313" key="4">
    <source>
        <dbReference type="Proteomes" id="UP000799537"/>
    </source>
</evidence>